<organism evidence="1 2">
    <name type="scientific">[Candida] jaroonii</name>
    <dbReference type="NCBI Taxonomy" id="467808"/>
    <lineage>
        <taxon>Eukaryota</taxon>
        <taxon>Fungi</taxon>
        <taxon>Dikarya</taxon>
        <taxon>Ascomycota</taxon>
        <taxon>Saccharomycotina</taxon>
        <taxon>Pichiomycetes</taxon>
        <taxon>Debaryomycetaceae</taxon>
        <taxon>Yamadazyma</taxon>
    </lineage>
</organism>
<comment type="caution">
    <text evidence="1">The sequence shown here is derived from an EMBL/GenBank/DDBJ whole genome shotgun (WGS) entry which is preliminary data.</text>
</comment>
<name>A0ACA9YCI9_9ASCO</name>
<keyword evidence="2" id="KW-1185">Reference proteome</keyword>
<proteinExistence type="predicted"/>
<accession>A0ACA9YCI9</accession>
<dbReference type="Proteomes" id="UP001152531">
    <property type="component" value="Unassembled WGS sequence"/>
</dbReference>
<dbReference type="EMBL" id="CALSDN010000010">
    <property type="protein sequence ID" value="CAH6722558.1"/>
    <property type="molecule type" value="Genomic_DNA"/>
</dbReference>
<evidence type="ECO:0000313" key="2">
    <source>
        <dbReference type="Proteomes" id="UP001152531"/>
    </source>
</evidence>
<sequence length="429" mass="50013">MSLSEFIGDVRDALKKHNAAALCKFLEINPQDNKGPLIARFNDPNDFDLYEIDERFRNVIKSYIKLMKSIYLVNDIKKSFEDYNEMVIQLNRYAELQTNWINLTLMKCCKELIGIYSVMEKSFPEEIKNNNQSNEIFTDRKQSALEILANTINKSFKLSLNDKNLDLSQSKRIDIYFFLSILIKIYFKLGNIELAKSIEKALKGTRFELPAFNKKLKDKASAITYLYYSSILSLEDSDFKSSQSKLESALNLLSYYQDISRVKKNHQKILILLLPLKLYNDKKIPKDIIWKQFPTLKYLYKDNLFEFILKGQIFQLNNFIIKVQAFLLKSNLYLLFENLKRLCMISLIKKTVHIHQSLNEDTKTNHIIPFSAFNVTITYSTHGKSQKDYTENFDEIECILASLIADGFIKGYLSHSNKCIVLSKTVPFP</sequence>
<reference evidence="1" key="1">
    <citation type="submission" date="2022-06" db="EMBL/GenBank/DDBJ databases">
        <authorList>
            <person name="Legras J.-L."/>
            <person name="Devillers H."/>
            <person name="Grondin C."/>
        </authorList>
    </citation>
    <scope>NUCLEOTIDE SEQUENCE</scope>
    <source>
        <strain evidence="1">CLIB 1444</strain>
    </source>
</reference>
<protein>
    <submittedName>
        <fullName evidence="1">Protein Csn12p homolog</fullName>
    </submittedName>
</protein>
<evidence type="ECO:0000313" key="1">
    <source>
        <dbReference type="EMBL" id="CAH6722558.1"/>
    </source>
</evidence>
<gene>
    <name evidence="1" type="ORF">CLIB1444_10S01156</name>
</gene>